<dbReference type="EMBL" id="CP101990">
    <property type="protein sequence ID" value="UUI69753.1"/>
    <property type="molecule type" value="Genomic_DNA"/>
</dbReference>
<gene>
    <name evidence="1" type="ORF">NP095_06580</name>
</gene>
<reference evidence="1 2" key="1">
    <citation type="submission" date="2022-07" db="EMBL/GenBank/DDBJ databases">
        <title>Novel species in genus Aeromicrobium.</title>
        <authorList>
            <person name="Ye L."/>
        </authorList>
    </citation>
    <scope>NUCLEOTIDE SEQUENCE [LARGE SCALE GENOMIC DNA]</scope>
    <source>
        <strain evidence="2">zg-Y50</strain>
    </source>
</reference>
<name>A0ABY5KJ09_9ACTN</name>
<sequence>MQPAEINLPIDPTFDFRSEVPAGRDPDSWSPTLRSYHRLLWSKPLPDGRTFDLTEEGKPGGYFLRHDSALGTFRLTSDTITHRYLRTAVAKQIPAAALPTDIGYTIASALVFPGTRVDGKQTINQARGTHPRIRDRFDLTLECIRRHYQEEDNPLRAVLTRYSSFFELFVDFDGYVDFFLLHDVIGDDGKIAYWHHFDNFTTPPVPNDVDAYLAYRRHTSDFIRARNKRIADATPGIPS</sequence>
<accession>A0ABY5KJ09</accession>
<protein>
    <submittedName>
        <fullName evidence="1">Uncharacterized protein</fullName>
    </submittedName>
</protein>
<proteinExistence type="predicted"/>
<dbReference type="InterPro" id="IPR054263">
    <property type="entry name" value="DUF6994"/>
</dbReference>
<keyword evidence="2" id="KW-1185">Reference proteome</keyword>
<evidence type="ECO:0000313" key="2">
    <source>
        <dbReference type="Proteomes" id="UP001315860"/>
    </source>
</evidence>
<organism evidence="1 2">
    <name type="scientific">Aeromicrobium duanguangcaii</name>
    <dbReference type="NCBI Taxonomy" id="2968086"/>
    <lineage>
        <taxon>Bacteria</taxon>
        <taxon>Bacillati</taxon>
        <taxon>Actinomycetota</taxon>
        <taxon>Actinomycetes</taxon>
        <taxon>Propionibacteriales</taxon>
        <taxon>Nocardioidaceae</taxon>
        <taxon>Aeromicrobium</taxon>
    </lineage>
</organism>
<dbReference type="Proteomes" id="UP001315860">
    <property type="component" value="Chromosome"/>
</dbReference>
<dbReference type="RefSeq" id="WP_232416774.1">
    <property type="nucleotide sequence ID" value="NZ_CP101990.1"/>
</dbReference>
<evidence type="ECO:0000313" key="1">
    <source>
        <dbReference type="EMBL" id="UUI69753.1"/>
    </source>
</evidence>
<dbReference type="Pfam" id="PF22507">
    <property type="entry name" value="DUF6994"/>
    <property type="match status" value="1"/>
</dbReference>